<protein>
    <recommendedName>
        <fullName evidence="4">DUF4321 domain-containing protein</fullName>
    </recommendedName>
</protein>
<name>A0A1L5F5F3_CLOKL</name>
<accession>A0A1L5F5F3</accession>
<dbReference type="Pfam" id="PF14209">
    <property type="entry name" value="DUF4321"/>
    <property type="match status" value="1"/>
</dbReference>
<evidence type="ECO:0008006" key="4">
    <source>
        <dbReference type="Google" id="ProtNLM"/>
    </source>
</evidence>
<evidence type="ECO:0000313" key="3">
    <source>
        <dbReference type="Proteomes" id="UP000184604"/>
    </source>
</evidence>
<evidence type="ECO:0000313" key="2">
    <source>
        <dbReference type="EMBL" id="APM38245.1"/>
    </source>
</evidence>
<dbReference type="RefSeq" id="WP_073537923.1">
    <property type="nucleotide sequence ID" value="NZ_CP018335.1"/>
</dbReference>
<reference evidence="2 3" key="1">
    <citation type="submission" date="2016-12" db="EMBL/GenBank/DDBJ databases">
        <title>Complete genome sequence of Clostridium kluyveri JZZ isolated from the pit mud of a Chinese flavor liquor-making factory.</title>
        <authorList>
            <person name="Wang Y."/>
        </authorList>
    </citation>
    <scope>NUCLEOTIDE SEQUENCE [LARGE SCALE GENOMIC DNA]</scope>
    <source>
        <strain evidence="2 3">JZZ</strain>
    </source>
</reference>
<organism evidence="2 3">
    <name type="scientific">Clostridium kluyveri</name>
    <dbReference type="NCBI Taxonomy" id="1534"/>
    <lineage>
        <taxon>Bacteria</taxon>
        <taxon>Bacillati</taxon>
        <taxon>Bacillota</taxon>
        <taxon>Clostridia</taxon>
        <taxon>Eubacteriales</taxon>
        <taxon>Clostridiaceae</taxon>
        <taxon>Clostridium</taxon>
    </lineage>
</organism>
<dbReference type="Proteomes" id="UP000184604">
    <property type="component" value="Chromosome"/>
</dbReference>
<gene>
    <name evidence="2" type="ORF">BS101_05570</name>
</gene>
<sequence length="86" mass="9496">MKGAGKSKSFIWFFIFLGAICGSLVGDAIGNNFSFLSFLKNFYSIGMTDPVVLNLKVMVLTLGINFSINIMTVIGIIIAVMLYRKY</sequence>
<keyword evidence="1" id="KW-0812">Transmembrane</keyword>
<feature type="transmembrane region" description="Helical" evidence="1">
    <location>
        <begin position="57"/>
        <end position="83"/>
    </location>
</feature>
<keyword evidence="1" id="KW-0472">Membrane</keyword>
<evidence type="ECO:0000256" key="1">
    <source>
        <dbReference type="SAM" id="Phobius"/>
    </source>
</evidence>
<dbReference type="AlphaFoldDB" id="A0A1L5F5F3"/>
<keyword evidence="1" id="KW-1133">Transmembrane helix</keyword>
<dbReference type="InterPro" id="IPR025470">
    <property type="entry name" value="DUF4321"/>
</dbReference>
<proteinExistence type="predicted"/>
<dbReference type="EMBL" id="CP018335">
    <property type="protein sequence ID" value="APM38245.1"/>
    <property type="molecule type" value="Genomic_DNA"/>
</dbReference>
<dbReference type="OrthoDB" id="1955744at2"/>